<keyword evidence="1" id="KW-0175">Coiled coil</keyword>
<dbReference type="GeneID" id="92860498"/>
<evidence type="ECO:0000313" key="3">
    <source>
        <dbReference type="EMBL" id="TWL23547.1"/>
    </source>
</evidence>
<name>A0A1Y0YKG1_BACLI</name>
<protein>
    <submittedName>
        <fullName evidence="3">Uncharacterized protein</fullName>
    </submittedName>
</protein>
<evidence type="ECO:0000313" key="4">
    <source>
        <dbReference type="Proteomes" id="UP000435910"/>
    </source>
</evidence>
<organism evidence="3 4">
    <name type="scientific">Bacillus licheniformis</name>
    <dbReference type="NCBI Taxonomy" id="1402"/>
    <lineage>
        <taxon>Bacteria</taxon>
        <taxon>Bacillati</taxon>
        <taxon>Bacillota</taxon>
        <taxon>Bacilli</taxon>
        <taxon>Bacillales</taxon>
        <taxon>Bacillaceae</taxon>
        <taxon>Bacillus</taxon>
    </lineage>
</organism>
<reference evidence="2 5" key="2">
    <citation type="submission" date="2020-12" db="EMBL/GenBank/DDBJ databases">
        <title>FDA dAtabase for Regulatory Grade micrObial Sequences (FDA-ARGOS): Supporting development and validation of Infectious Disease Dx tests.</title>
        <authorList>
            <person name="Nelson B."/>
            <person name="Plummer A."/>
            <person name="Tallon L."/>
            <person name="Sadzewicz L."/>
            <person name="Zhao X."/>
            <person name="Boylan J."/>
            <person name="Ott S."/>
            <person name="Bowen H."/>
            <person name="Vavikolanu K."/>
            <person name="Mehta A."/>
            <person name="Aluvathingal J."/>
            <person name="Nadendla S."/>
            <person name="Myers T."/>
            <person name="Yan Y."/>
            <person name="Sichtig H."/>
        </authorList>
    </citation>
    <scope>NUCLEOTIDE SEQUENCE [LARGE SCALE GENOMIC DNA]</scope>
    <source>
        <strain evidence="2 5">FDAARGOS_923</strain>
    </source>
</reference>
<evidence type="ECO:0000313" key="2">
    <source>
        <dbReference type="EMBL" id="QPR74761.1"/>
    </source>
</evidence>
<feature type="coiled-coil region" evidence="1">
    <location>
        <begin position="56"/>
        <end position="87"/>
    </location>
</feature>
<dbReference type="EMBL" id="CP065647">
    <property type="protein sequence ID" value="QPR74761.1"/>
    <property type="molecule type" value="Genomic_DNA"/>
</dbReference>
<dbReference type="RefSeq" id="WP_003183994.1">
    <property type="nucleotide sequence ID" value="NZ_BEXU01000012.1"/>
</dbReference>
<sequence length="108" mass="11705">MAEQQGNEKPFTAMGAGAQDQETAQIIERVGSLITGFGESIYELVQKNSGIDLREADFTKSENAELNQAIQNIISEYIQNLNNLNADLSGKIGESIQGIVTSKDQKDA</sequence>
<gene>
    <name evidence="3" type="ORF">CHCC16736_1255</name>
    <name evidence="2" type="ORF">I6G80_11135</name>
</gene>
<evidence type="ECO:0000313" key="5">
    <source>
        <dbReference type="Proteomes" id="UP000595038"/>
    </source>
</evidence>
<accession>A0A1Y0YKG1</accession>
<reference evidence="3 4" key="1">
    <citation type="submission" date="2019-06" db="EMBL/GenBank/DDBJ databases">
        <title>Genome sequence analysis of &gt;100 Bacillus licheniformis strains suggests intrinsic resistance to this species.</title>
        <authorList>
            <person name="Wels M."/>
            <person name="Siezen R.J."/>
            <person name="Johansen E."/>
            <person name="Stuer-Lauridsen B."/>
            <person name="Bjerre K."/>
            <person name="Nielsen B.K.K."/>
        </authorList>
    </citation>
    <scope>NUCLEOTIDE SEQUENCE [LARGE SCALE GENOMIC DNA]</scope>
    <source>
        <strain evidence="3 4">BAC-16736</strain>
    </source>
</reference>
<dbReference type="Proteomes" id="UP000595038">
    <property type="component" value="Chromosome"/>
</dbReference>
<dbReference type="AlphaFoldDB" id="A0A1Y0YKG1"/>
<proteinExistence type="predicted"/>
<dbReference type="EMBL" id="NILC01000028">
    <property type="protein sequence ID" value="TWL23547.1"/>
    <property type="molecule type" value="Genomic_DNA"/>
</dbReference>
<evidence type="ECO:0000256" key="1">
    <source>
        <dbReference type="SAM" id="Coils"/>
    </source>
</evidence>
<dbReference type="Proteomes" id="UP000435910">
    <property type="component" value="Unassembled WGS sequence"/>
</dbReference>